<protein>
    <submittedName>
        <fullName evidence="1">Uncharacterized protein</fullName>
    </submittedName>
</protein>
<sequence length="51" mass="6298">MWPTIASSMTKIRENILVFSERRKLKDGRLRYVLDKWARSYNNYYLWLPFA</sequence>
<organism evidence="1">
    <name type="scientific">Rhizophora mucronata</name>
    <name type="common">Asiatic mangrove</name>
    <dbReference type="NCBI Taxonomy" id="61149"/>
    <lineage>
        <taxon>Eukaryota</taxon>
        <taxon>Viridiplantae</taxon>
        <taxon>Streptophyta</taxon>
        <taxon>Embryophyta</taxon>
        <taxon>Tracheophyta</taxon>
        <taxon>Spermatophyta</taxon>
        <taxon>Magnoliopsida</taxon>
        <taxon>eudicotyledons</taxon>
        <taxon>Gunneridae</taxon>
        <taxon>Pentapetalae</taxon>
        <taxon>rosids</taxon>
        <taxon>fabids</taxon>
        <taxon>Malpighiales</taxon>
        <taxon>Rhizophoraceae</taxon>
        <taxon>Rhizophora</taxon>
    </lineage>
</organism>
<dbReference type="EMBL" id="GGEC01061617">
    <property type="protein sequence ID" value="MBX42101.1"/>
    <property type="molecule type" value="Transcribed_RNA"/>
</dbReference>
<dbReference type="AlphaFoldDB" id="A0A2P2NHY5"/>
<accession>A0A2P2NHY5</accession>
<name>A0A2P2NHY5_RHIMU</name>
<proteinExistence type="predicted"/>
<reference evidence="1" key="1">
    <citation type="submission" date="2018-02" db="EMBL/GenBank/DDBJ databases">
        <title>Rhizophora mucronata_Transcriptome.</title>
        <authorList>
            <person name="Meera S.P."/>
            <person name="Sreeshan A."/>
            <person name="Augustine A."/>
        </authorList>
    </citation>
    <scope>NUCLEOTIDE SEQUENCE</scope>
    <source>
        <tissue evidence="1">Leaf</tissue>
    </source>
</reference>
<evidence type="ECO:0000313" key="1">
    <source>
        <dbReference type="EMBL" id="MBX42101.1"/>
    </source>
</evidence>